<dbReference type="RefSeq" id="WP_142275729.1">
    <property type="nucleotide sequence ID" value="NZ_AP022590.1"/>
</dbReference>
<protein>
    <submittedName>
        <fullName evidence="2">Uncharacterized protein</fullName>
    </submittedName>
</protein>
<evidence type="ECO:0000256" key="1">
    <source>
        <dbReference type="SAM" id="MobiDB-lite"/>
    </source>
</evidence>
<reference evidence="2 3" key="1">
    <citation type="journal article" date="2019" name="Emerg. Microbes Infect.">
        <title>Comprehensive subspecies identification of 175 nontuberculous mycobacteria species based on 7547 genomic profiles.</title>
        <authorList>
            <person name="Matsumoto Y."/>
            <person name="Kinjo T."/>
            <person name="Motooka D."/>
            <person name="Nabeya D."/>
            <person name="Jung N."/>
            <person name="Uechi K."/>
            <person name="Horii T."/>
            <person name="Iida T."/>
            <person name="Fujita J."/>
            <person name="Nakamura S."/>
        </authorList>
    </citation>
    <scope>NUCLEOTIDE SEQUENCE [LARGE SCALE GENOMIC DNA]</scope>
    <source>
        <strain evidence="2 3">JCM 18113</strain>
    </source>
</reference>
<evidence type="ECO:0000313" key="3">
    <source>
        <dbReference type="Proteomes" id="UP000465812"/>
    </source>
</evidence>
<name>A0ABM7JPN0_MYCNT</name>
<dbReference type="EMBL" id="AP022590">
    <property type="protein sequence ID" value="BBY37512.1"/>
    <property type="molecule type" value="Genomic_DNA"/>
</dbReference>
<organism evidence="2 3">
    <name type="scientific">Mycobacterium mantenii</name>
    <dbReference type="NCBI Taxonomy" id="560555"/>
    <lineage>
        <taxon>Bacteria</taxon>
        <taxon>Bacillati</taxon>
        <taxon>Actinomycetota</taxon>
        <taxon>Actinomycetes</taxon>
        <taxon>Mycobacteriales</taxon>
        <taxon>Mycobacteriaceae</taxon>
        <taxon>Mycobacterium</taxon>
        <taxon>Mycobacterium avium complex (MAC)</taxon>
    </lineage>
</organism>
<gene>
    <name evidence="2" type="ORF">MMAN_16460</name>
</gene>
<keyword evidence="3" id="KW-1185">Reference proteome</keyword>
<proteinExistence type="predicted"/>
<accession>A0ABM7JPN0</accession>
<evidence type="ECO:0000313" key="2">
    <source>
        <dbReference type="EMBL" id="BBY37512.1"/>
    </source>
</evidence>
<feature type="region of interest" description="Disordered" evidence="1">
    <location>
        <begin position="98"/>
        <end position="122"/>
    </location>
</feature>
<dbReference type="Proteomes" id="UP000465812">
    <property type="component" value="Chromosome"/>
</dbReference>
<sequence>MTTSAAGRRLRAALSDALKRESEKAGLPLVFDAREQAHVDAAVRAADHVAKLQRLLNEEMRGERRVSVAAKLMAEIRLQDQVVADHVGKIGLPELAPTKSAQQQAAATARWGVNRPPKRVRS</sequence>